<evidence type="ECO:0000313" key="1">
    <source>
        <dbReference type="EMBL" id="KAH6631562.1"/>
    </source>
</evidence>
<dbReference type="Proteomes" id="UP000724584">
    <property type="component" value="Unassembled WGS sequence"/>
</dbReference>
<gene>
    <name evidence="1" type="ORF">F5144DRAFT_532370</name>
</gene>
<name>A0ACB7P5J6_9PEZI</name>
<comment type="caution">
    <text evidence="1">The sequence shown here is derived from an EMBL/GenBank/DDBJ whole genome shotgun (WGS) entry which is preliminary data.</text>
</comment>
<keyword evidence="2" id="KW-1185">Reference proteome</keyword>
<sequence>MDPSAIMDPATGRPLPPDAIVRILHITNKVHVYSLPRDAVSTTAGYAAASWTTDPRNHIFTARLRVLETSFTSSPSSQPTPTTPTPEPPTTTPQTDDPNPDDAPQHLKVDILLEDPSTGSLFAAAPYTAAAAVEPTTDSSRFFALRVRDPASGHKATLGVGFEERSEAFDFGVALQEAGRALGWAPPGGGSGVGSGGGGLGVGGGGVGGGGAGGNLLGGLGAGEEKRDLSLKEGETITVNLAGTRFGRRAGRSDSQGEKKEGEGGQSLASFALPPPPPPSAREVRAQKRLSAQQLGFDDGQFGEFA</sequence>
<dbReference type="EMBL" id="JAGIZQ010000004">
    <property type="protein sequence ID" value="KAH6631562.1"/>
    <property type="molecule type" value="Genomic_DNA"/>
</dbReference>
<accession>A0ACB7P5J6</accession>
<reference evidence="1 2" key="1">
    <citation type="journal article" date="2021" name="Nat. Commun.">
        <title>Genetic determinants of endophytism in the Arabidopsis root mycobiome.</title>
        <authorList>
            <person name="Mesny F."/>
            <person name="Miyauchi S."/>
            <person name="Thiergart T."/>
            <person name="Pickel B."/>
            <person name="Atanasova L."/>
            <person name="Karlsson M."/>
            <person name="Huettel B."/>
            <person name="Barry K.W."/>
            <person name="Haridas S."/>
            <person name="Chen C."/>
            <person name="Bauer D."/>
            <person name="Andreopoulos W."/>
            <person name="Pangilinan J."/>
            <person name="LaButti K."/>
            <person name="Riley R."/>
            <person name="Lipzen A."/>
            <person name="Clum A."/>
            <person name="Drula E."/>
            <person name="Henrissat B."/>
            <person name="Kohler A."/>
            <person name="Grigoriev I.V."/>
            <person name="Martin F.M."/>
            <person name="Hacquard S."/>
        </authorList>
    </citation>
    <scope>NUCLEOTIDE SEQUENCE [LARGE SCALE GENOMIC DNA]</scope>
    <source>
        <strain evidence="1 2">MPI-SDFR-AT-0079</strain>
    </source>
</reference>
<evidence type="ECO:0000313" key="2">
    <source>
        <dbReference type="Proteomes" id="UP000724584"/>
    </source>
</evidence>
<protein>
    <submittedName>
        <fullName evidence="1">Uncharacterized protein</fullName>
    </submittedName>
</protein>
<proteinExistence type="predicted"/>
<organism evidence="1 2">
    <name type="scientific">Chaetomium tenue</name>
    <dbReference type="NCBI Taxonomy" id="1854479"/>
    <lineage>
        <taxon>Eukaryota</taxon>
        <taxon>Fungi</taxon>
        <taxon>Dikarya</taxon>
        <taxon>Ascomycota</taxon>
        <taxon>Pezizomycotina</taxon>
        <taxon>Sordariomycetes</taxon>
        <taxon>Sordariomycetidae</taxon>
        <taxon>Sordariales</taxon>
        <taxon>Chaetomiaceae</taxon>
        <taxon>Chaetomium</taxon>
    </lineage>
</organism>